<evidence type="ECO:0000256" key="1">
    <source>
        <dbReference type="SAM" id="Phobius"/>
    </source>
</evidence>
<dbReference type="PANTHER" id="PTHR47495">
    <property type="entry name" value="ALDEHYDE DEHYDROGENASE"/>
    <property type="match status" value="1"/>
</dbReference>
<dbReference type="RefSeq" id="WP_139066724.1">
    <property type="nucleotide sequence ID" value="NZ_CP040812.1"/>
</dbReference>
<feature type="transmembrane region" description="Helical" evidence="1">
    <location>
        <begin position="12"/>
        <end position="29"/>
    </location>
</feature>
<evidence type="ECO:0000313" key="4">
    <source>
        <dbReference type="Proteomes" id="UP000309016"/>
    </source>
</evidence>
<dbReference type="SUPFAM" id="SSF54665">
    <property type="entry name" value="CO dehydrogenase molybdoprotein N-domain-like"/>
    <property type="match status" value="1"/>
</dbReference>
<feature type="domain" description="Aldehyde oxidase/xanthine dehydrogenase a/b hammerhead" evidence="2">
    <location>
        <begin position="205"/>
        <end position="285"/>
    </location>
</feature>
<reference evidence="3 4" key="1">
    <citation type="submission" date="2019-06" db="EMBL/GenBank/DDBJ databases">
        <title>Complete genome sequence of Antarcticibacterium flavum KCTC 52984T from an Antarctic marine sediment.</title>
        <authorList>
            <person name="Lee Y.M."/>
            <person name="Shin S.C."/>
        </authorList>
    </citation>
    <scope>NUCLEOTIDE SEQUENCE [LARGE SCALE GENOMIC DNA]</scope>
    <source>
        <strain evidence="3 4">KCTC 52984</strain>
    </source>
</reference>
<dbReference type="SUPFAM" id="SSF56003">
    <property type="entry name" value="Molybdenum cofactor-binding domain"/>
    <property type="match status" value="2"/>
</dbReference>
<gene>
    <name evidence="3" type="ORF">FHG64_12525</name>
</gene>
<dbReference type="AlphaFoldDB" id="A0A5B7X612"/>
<evidence type="ECO:0000259" key="2">
    <source>
        <dbReference type="SMART" id="SM01008"/>
    </source>
</evidence>
<keyword evidence="1" id="KW-1133">Transmembrane helix</keyword>
<dbReference type="InterPro" id="IPR000674">
    <property type="entry name" value="Ald_Oxase/Xan_DH_a/b"/>
</dbReference>
<dbReference type="Proteomes" id="UP000309016">
    <property type="component" value="Chromosome"/>
</dbReference>
<dbReference type="PANTHER" id="PTHR47495:SF1">
    <property type="entry name" value="BLL3820 PROTEIN"/>
    <property type="match status" value="1"/>
</dbReference>
<keyword evidence="4" id="KW-1185">Reference proteome</keyword>
<dbReference type="PIRSF" id="PIRSF036389">
    <property type="entry name" value="IOR_B"/>
    <property type="match status" value="1"/>
</dbReference>
<dbReference type="InterPro" id="IPR006311">
    <property type="entry name" value="TAT_signal"/>
</dbReference>
<dbReference type="InterPro" id="IPR046867">
    <property type="entry name" value="AldOxase/xan_DH_MoCoBD2"/>
</dbReference>
<dbReference type="GO" id="GO:0016491">
    <property type="term" value="F:oxidoreductase activity"/>
    <property type="evidence" value="ECO:0007669"/>
    <property type="project" value="InterPro"/>
</dbReference>
<dbReference type="Gene3D" id="3.30.365.10">
    <property type="entry name" value="Aldehyde oxidase/xanthine dehydrogenase, molybdopterin binding domain"/>
    <property type="match status" value="4"/>
</dbReference>
<dbReference type="InterPro" id="IPR008274">
    <property type="entry name" value="AldOxase/xan_DH_MoCoBD1"/>
</dbReference>
<organism evidence="3 4">
    <name type="scientific">Antarcticibacterium flavum</name>
    <dbReference type="NCBI Taxonomy" id="2058175"/>
    <lineage>
        <taxon>Bacteria</taxon>
        <taxon>Pseudomonadati</taxon>
        <taxon>Bacteroidota</taxon>
        <taxon>Flavobacteriia</taxon>
        <taxon>Flavobacteriales</taxon>
        <taxon>Flavobacteriaceae</taxon>
        <taxon>Antarcticibacterium</taxon>
    </lineage>
</organism>
<dbReference type="InterPro" id="IPR037165">
    <property type="entry name" value="AldOxase/xan_DH_Mopterin-bd_sf"/>
</dbReference>
<dbReference type="InterPro" id="IPR036856">
    <property type="entry name" value="Ald_Oxase/Xan_DH_a/b_sf"/>
</dbReference>
<keyword evidence="1" id="KW-0472">Membrane</keyword>
<dbReference type="InterPro" id="IPR012368">
    <property type="entry name" value="OxRdtase_Mopterin-bd_su_IorB"/>
</dbReference>
<evidence type="ECO:0000313" key="3">
    <source>
        <dbReference type="EMBL" id="QCY70162.1"/>
    </source>
</evidence>
<sequence length="719" mass="79838">MKTSRRNFIKTTGYVAVGISVVPGLAWAITEDCEAFPEDVNLDNLISDWVQILEDGQVRIYTGKMELGQGIRIAIAQVAAEELNMDIDLVEVHLAETGVTPNEGYTAGSNSIARSAMTIRRATAAASAILLDRAAQKYDLKREDLYLKDGMVFTGVTGQAYSLADILEGEHIEEVLPEVVLVKGKKDHVIVGQPVLREDISIMARGNSVYVQDMRFKGMLFARVLRPLAYDAHLTEFNKERAEALEDVVRVIRKNNFIGVLAKDEYQAEEALKLLADDCTWEIKKKLPAGKDLKEYLPGLTTQYESVVKQGSVNFGNDSIKSCYFKPYIMHGSIGPSCAVGYYNEDVLHIWTHSQGVYPLRAALSDLTGLPEEKILVKGVPGSGCYGHNGADDVAAEVALFAIEHPNTHIKLQWTREEEHAWEPFGSAMIMELQGELDASGMIFKWNYELWSDTHSTRPGGKKENLLPTIYYEGTEKVKLSGFLGGGYRNSQPYYRIPNLQVEANFFDGPLRVSALRSLGAYANIFAIESFMDELAEKAGRDPVEFRLAHLDDPRARDVLVRVREMASSTRLKENQGIGYAFSRYKNSASYFAVAAITELVEGEMKVRKMWGAIDSGEIINPDGLKNQTEGGMIQSASWTMMEEVKFNEDHVESVDWGSYPIFRFEDIPEVEVAVIDRPNEEPLGAGEAAQGPAAAAIVNAIYNATGKRVRDLPVNKNF</sequence>
<dbReference type="Gene3D" id="3.90.1170.50">
    <property type="entry name" value="Aldehyde oxidase/xanthine dehydrogenase, a/b hammerhead"/>
    <property type="match status" value="1"/>
</dbReference>
<protein>
    <submittedName>
        <fullName evidence="3">Xanthine dehydrogenase family protein molybdopterin-binding subunit</fullName>
    </submittedName>
</protein>
<dbReference type="SMART" id="SM01008">
    <property type="entry name" value="Ald_Xan_dh_C"/>
    <property type="match status" value="1"/>
</dbReference>
<dbReference type="EMBL" id="CP040812">
    <property type="protein sequence ID" value="QCY70162.1"/>
    <property type="molecule type" value="Genomic_DNA"/>
</dbReference>
<dbReference type="Pfam" id="PF20256">
    <property type="entry name" value="MoCoBD_2"/>
    <property type="match status" value="2"/>
</dbReference>
<dbReference type="KEGG" id="afla:FHG64_12525"/>
<dbReference type="OrthoDB" id="9767994at2"/>
<dbReference type="Pfam" id="PF02738">
    <property type="entry name" value="MoCoBD_1"/>
    <property type="match status" value="2"/>
</dbReference>
<keyword evidence="1" id="KW-0812">Transmembrane</keyword>
<dbReference type="InterPro" id="IPR052516">
    <property type="entry name" value="N-heterocyclic_Hydroxylase"/>
</dbReference>
<name>A0A5B7X612_9FLAO</name>
<dbReference type="PROSITE" id="PS51318">
    <property type="entry name" value="TAT"/>
    <property type="match status" value="1"/>
</dbReference>
<proteinExistence type="predicted"/>
<accession>A0A5B7X612</accession>